<proteinExistence type="predicted"/>
<keyword evidence="1" id="KW-0472">Membrane</keyword>
<evidence type="ECO:0000313" key="3">
    <source>
        <dbReference type="Proteomes" id="UP000660381"/>
    </source>
</evidence>
<gene>
    <name evidence="2" type="ORF">H6G68_01510</name>
</gene>
<accession>A0ABR8IWN8</accession>
<dbReference type="EMBL" id="JACJTQ010000001">
    <property type="protein sequence ID" value="MBD2690437.1"/>
    <property type="molecule type" value="Genomic_DNA"/>
</dbReference>
<feature type="transmembrane region" description="Helical" evidence="1">
    <location>
        <begin position="40"/>
        <end position="59"/>
    </location>
</feature>
<reference evidence="2 3" key="1">
    <citation type="journal article" date="2020" name="ISME J.">
        <title>Comparative genomics reveals insights into cyanobacterial evolution and habitat adaptation.</title>
        <authorList>
            <person name="Chen M.Y."/>
            <person name="Teng W.K."/>
            <person name="Zhao L."/>
            <person name="Hu C.X."/>
            <person name="Zhou Y.K."/>
            <person name="Han B.P."/>
            <person name="Song L.R."/>
            <person name="Shu W.S."/>
        </authorList>
    </citation>
    <scope>NUCLEOTIDE SEQUENCE [LARGE SCALE GENOMIC DNA]</scope>
    <source>
        <strain evidence="2 3">FACHB-362</strain>
    </source>
</reference>
<organism evidence="2 3">
    <name type="scientific">Anabaena catenula FACHB-362</name>
    <dbReference type="NCBI Taxonomy" id="2692877"/>
    <lineage>
        <taxon>Bacteria</taxon>
        <taxon>Bacillati</taxon>
        <taxon>Cyanobacteriota</taxon>
        <taxon>Cyanophyceae</taxon>
        <taxon>Nostocales</taxon>
        <taxon>Nostocaceae</taxon>
        <taxon>Anabaena</taxon>
    </lineage>
</organism>
<protein>
    <submittedName>
        <fullName evidence="2">Uncharacterized protein</fullName>
    </submittedName>
</protein>
<dbReference type="Proteomes" id="UP000660381">
    <property type="component" value="Unassembled WGS sequence"/>
</dbReference>
<keyword evidence="1" id="KW-1133">Transmembrane helix</keyword>
<evidence type="ECO:0000256" key="1">
    <source>
        <dbReference type="SAM" id="Phobius"/>
    </source>
</evidence>
<name>A0ABR8IWN8_9NOST</name>
<evidence type="ECO:0000313" key="2">
    <source>
        <dbReference type="EMBL" id="MBD2690437.1"/>
    </source>
</evidence>
<sequence length="377" mass="41535">MLEQKTLQNPEIGADNTATYVAKTDRIRALSQFIKTISPYLWAIIIVVVIIPLLGRGFIANSYHQDIATSGNSKPARVIIDKQSDWNKVDESIVAAIKNANTTAENFASAKLDDWVDELMINVDESFLDWYFNYFNQKKLEFSVPFVWASSAVTHWVDSDKPSPDQVVAEKITEDFQLEFAKRVLKPKIAQFALERITTDTVKVYVSQLEKNISSIESSYNIPQGQWERYLNEIAITISESEGVISNLTLKTLVGGGSYLFVKAAIPMGVKIGSQIAAKFAGKAGAKIAAKTGGAIAGKIGAELLDPIVGIGIIIWDLWDYNNTVSVNRPILRNSILEYLHEVKTSLLENPANGIMASIDELQSGILKSVQSAKHPG</sequence>
<keyword evidence="1" id="KW-0812">Transmembrane</keyword>
<keyword evidence="3" id="KW-1185">Reference proteome</keyword>
<comment type="caution">
    <text evidence="2">The sequence shown here is derived from an EMBL/GenBank/DDBJ whole genome shotgun (WGS) entry which is preliminary data.</text>
</comment>